<dbReference type="RefSeq" id="WP_015751651.1">
    <property type="nucleotide sequence ID" value="NC_013223.1"/>
</dbReference>
<dbReference type="KEGG" id="drt:Dret_1216"/>
<name>C8X1T2_DESRD</name>
<dbReference type="HOGENOM" id="CLU_147945_1_0_7"/>
<evidence type="ECO:0000313" key="1">
    <source>
        <dbReference type="EMBL" id="ACV68504.1"/>
    </source>
</evidence>
<gene>
    <name evidence="1" type="ordered locus">Dret_1216</name>
</gene>
<sequence length="111" mass="13045">MIHVHLATATVDIELTGWSRLWAFKCHLSFPRDAIHRVYRRPKEMRPPWFRLPGTYVPLILAAGTYRAYQQKEFWYTRFTPDCLVFELSNGPYTRVVVDTDRAGQLMAKLS</sequence>
<keyword evidence="2" id="KW-1185">Reference proteome</keyword>
<evidence type="ECO:0000313" key="2">
    <source>
        <dbReference type="Proteomes" id="UP000001052"/>
    </source>
</evidence>
<reference evidence="2" key="1">
    <citation type="submission" date="2009-09" db="EMBL/GenBank/DDBJ databases">
        <title>The complete chromosome of Desulfohalobium retbaense DSM 5692.</title>
        <authorList>
            <consortium name="US DOE Joint Genome Institute (JGI-PGF)"/>
            <person name="Lucas S."/>
            <person name="Copeland A."/>
            <person name="Lapidus A."/>
            <person name="Glavina del Rio T."/>
            <person name="Dalin E."/>
            <person name="Tice H."/>
            <person name="Bruce D."/>
            <person name="Goodwin L."/>
            <person name="Pitluck S."/>
            <person name="Kyrpides N."/>
            <person name="Mavromatis K."/>
            <person name="Ivanova N."/>
            <person name="Mikhailova N."/>
            <person name="Munk A.C."/>
            <person name="Brettin T."/>
            <person name="Detter J.C."/>
            <person name="Han C."/>
            <person name="Tapia R."/>
            <person name="Larimer F."/>
            <person name="Land M."/>
            <person name="Hauser L."/>
            <person name="Markowitz V."/>
            <person name="Cheng J.-F."/>
            <person name="Hugenholtz P."/>
            <person name="Woyke T."/>
            <person name="Wu D."/>
            <person name="Spring S."/>
            <person name="Klenk H.-P."/>
            <person name="Eisen J.A."/>
        </authorList>
    </citation>
    <scope>NUCLEOTIDE SEQUENCE [LARGE SCALE GENOMIC DNA]</scope>
    <source>
        <strain evidence="2">DSM 5692</strain>
    </source>
</reference>
<dbReference type="OrthoDB" id="530515at2"/>
<accession>C8X1T2</accession>
<dbReference type="EMBL" id="CP001734">
    <property type="protein sequence ID" value="ACV68504.1"/>
    <property type="molecule type" value="Genomic_DNA"/>
</dbReference>
<organism evidence="1 2">
    <name type="scientific">Desulfohalobium retbaense (strain ATCC 49708 / DSM 5692 / JCM 16813 / HR100)</name>
    <dbReference type="NCBI Taxonomy" id="485915"/>
    <lineage>
        <taxon>Bacteria</taxon>
        <taxon>Pseudomonadati</taxon>
        <taxon>Thermodesulfobacteriota</taxon>
        <taxon>Desulfovibrionia</taxon>
        <taxon>Desulfovibrionales</taxon>
        <taxon>Desulfohalobiaceae</taxon>
        <taxon>Desulfohalobium</taxon>
    </lineage>
</organism>
<protein>
    <submittedName>
        <fullName evidence="1">Uncharacterized protein</fullName>
    </submittedName>
</protein>
<dbReference type="eggNOG" id="ENOG50336JA">
    <property type="taxonomic scope" value="Bacteria"/>
</dbReference>
<proteinExistence type="predicted"/>
<dbReference type="STRING" id="485915.Dret_1216"/>
<dbReference type="AlphaFoldDB" id="C8X1T2"/>
<reference evidence="1 2" key="2">
    <citation type="journal article" date="2010" name="Stand. Genomic Sci.">
        <title>Complete genome sequence of Desulfohalobium retbaense type strain (HR(100)).</title>
        <authorList>
            <person name="Spring S."/>
            <person name="Nolan M."/>
            <person name="Lapidus A."/>
            <person name="Glavina Del Rio T."/>
            <person name="Copeland A."/>
            <person name="Tice H."/>
            <person name="Cheng J.F."/>
            <person name="Lucas S."/>
            <person name="Land M."/>
            <person name="Chen F."/>
            <person name="Bruce D."/>
            <person name="Goodwin L."/>
            <person name="Pitluck S."/>
            <person name="Ivanova N."/>
            <person name="Mavromatis K."/>
            <person name="Mikhailova N."/>
            <person name="Pati A."/>
            <person name="Chen A."/>
            <person name="Palaniappan K."/>
            <person name="Hauser L."/>
            <person name="Chang Y.J."/>
            <person name="Jeffries C.D."/>
            <person name="Munk C."/>
            <person name="Kiss H."/>
            <person name="Chain P."/>
            <person name="Han C."/>
            <person name="Brettin T."/>
            <person name="Detter J.C."/>
            <person name="Schuler E."/>
            <person name="Goker M."/>
            <person name="Rohde M."/>
            <person name="Bristow J."/>
            <person name="Eisen J.A."/>
            <person name="Markowitz V."/>
            <person name="Hugenholtz P."/>
            <person name="Kyrpides N.C."/>
            <person name="Klenk H.P."/>
        </authorList>
    </citation>
    <scope>NUCLEOTIDE SEQUENCE [LARGE SCALE GENOMIC DNA]</scope>
    <source>
        <strain evidence="1 2">DSM 5692</strain>
    </source>
</reference>
<dbReference type="Proteomes" id="UP000001052">
    <property type="component" value="Chromosome"/>
</dbReference>